<organism evidence="7 8">
    <name type="scientific">Glonium stellatum</name>
    <dbReference type="NCBI Taxonomy" id="574774"/>
    <lineage>
        <taxon>Eukaryota</taxon>
        <taxon>Fungi</taxon>
        <taxon>Dikarya</taxon>
        <taxon>Ascomycota</taxon>
        <taxon>Pezizomycotina</taxon>
        <taxon>Dothideomycetes</taxon>
        <taxon>Pleosporomycetidae</taxon>
        <taxon>Gloniales</taxon>
        <taxon>Gloniaceae</taxon>
        <taxon>Glonium</taxon>
    </lineage>
</organism>
<feature type="transmembrane region" description="Helical" evidence="6">
    <location>
        <begin position="297"/>
        <end position="321"/>
    </location>
</feature>
<gene>
    <name evidence="7" type="ORF">AOQ84DRAFT_293745</name>
</gene>
<feature type="transmembrane region" description="Helical" evidence="6">
    <location>
        <begin position="128"/>
        <end position="149"/>
    </location>
</feature>
<dbReference type="Pfam" id="PF13520">
    <property type="entry name" value="AA_permease_2"/>
    <property type="match status" value="1"/>
</dbReference>
<proteinExistence type="predicted"/>
<evidence type="ECO:0000313" key="7">
    <source>
        <dbReference type="EMBL" id="OCL08143.1"/>
    </source>
</evidence>
<evidence type="ECO:0000256" key="4">
    <source>
        <dbReference type="ARBA" id="ARBA00022989"/>
    </source>
</evidence>
<evidence type="ECO:0000256" key="1">
    <source>
        <dbReference type="ARBA" id="ARBA00004141"/>
    </source>
</evidence>
<feature type="transmembrane region" description="Helical" evidence="6">
    <location>
        <begin position="240"/>
        <end position="262"/>
    </location>
</feature>
<feature type="transmembrane region" description="Helical" evidence="6">
    <location>
        <begin position="411"/>
        <end position="430"/>
    </location>
</feature>
<feature type="transmembrane region" description="Helical" evidence="6">
    <location>
        <begin position="161"/>
        <end position="182"/>
    </location>
</feature>
<evidence type="ECO:0000256" key="3">
    <source>
        <dbReference type="ARBA" id="ARBA00022692"/>
    </source>
</evidence>
<feature type="transmembrane region" description="Helical" evidence="6">
    <location>
        <begin position="342"/>
        <end position="361"/>
    </location>
</feature>
<keyword evidence="8" id="KW-1185">Reference proteome</keyword>
<accession>A0A8E2F1F4</accession>
<evidence type="ECO:0000256" key="6">
    <source>
        <dbReference type="SAM" id="Phobius"/>
    </source>
</evidence>
<dbReference type="Gene3D" id="1.20.1740.10">
    <property type="entry name" value="Amino acid/polyamine transporter I"/>
    <property type="match status" value="1"/>
</dbReference>
<protein>
    <submittedName>
        <fullName evidence="7">Amino acid permease</fullName>
    </submittedName>
</protein>
<feature type="non-terminal residue" evidence="7">
    <location>
        <position position="476"/>
    </location>
</feature>
<dbReference type="AlphaFoldDB" id="A0A8E2F1F4"/>
<dbReference type="InterPro" id="IPR002293">
    <property type="entry name" value="AA/rel_permease1"/>
</dbReference>
<name>A0A8E2F1F4_9PEZI</name>
<dbReference type="PANTHER" id="PTHR45649:SF5">
    <property type="entry name" value="GABA TRANSPORTER (EUROFUNG)-RELATED"/>
    <property type="match status" value="1"/>
</dbReference>
<keyword evidence="5 6" id="KW-0472">Membrane</keyword>
<keyword evidence="2" id="KW-0813">Transport</keyword>
<dbReference type="PANTHER" id="PTHR45649">
    <property type="entry name" value="AMINO-ACID PERMEASE BAT1"/>
    <property type="match status" value="1"/>
</dbReference>
<dbReference type="OrthoDB" id="3257095at2759"/>
<sequence length="476" mass="51256">RYISLKPAVAFGLTVLSTWEGIGITLGAGLLNGGPTALVWGLILASIGSASIALSLGEMASITPVVGAQYRWTGLYAPRIMTPAFWSLIQGWLTTFAWIALCASGSYVCSAMTVGLIGINNASYVPHLWHVTLMMWAYLAVCVILNIYARKLLVIIEMFGGIIHVAFFVATVVTLAVMGPRSSADFVFTQSFFGMSGWSNQGVQWCLGLLTSTSLLTGFDGVLHLSNEMKDAPRKVPTSMVLGVLINAILAFGFVLTLLFFIGDPMAALMSPTGYPVIEIYLQATGSVAGATVLTSFIIIPAAVCQFSVFASVTRLVWAFARDNGLPFSSFFSYVHPTLRMPTRALGLVAAVCALIGLITVGSTSAFFAVISLGALALYISYLVPVFLFLLRKLQGQHPQYGPFSLGRFGIPINIFAVCYCIFVIIWLPFPAILPVTAANFNYAGPIMFAVIVIALIDWFVSGRKRFQVPTDPNKE</sequence>
<feature type="transmembrane region" description="Helical" evidence="6">
    <location>
        <begin position="84"/>
        <end position="108"/>
    </location>
</feature>
<dbReference type="GO" id="GO:0022857">
    <property type="term" value="F:transmembrane transporter activity"/>
    <property type="evidence" value="ECO:0007669"/>
    <property type="project" value="InterPro"/>
</dbReference>
<feature type="transmembrane region" description="Helical" evidence="6">
    <location>
        <begin position="37"/>
        <end position="63"/>
    </location>
</feature>
<feature type="transmembrane region" description="Helical" evidence="6">
    <location>
        <begin position="367"/>
        <end position="391"/>
    </location>
</feature>
<feature type="transmembrane region" description="Helical" evidence="6">
    <location>
        <begin position="442"/>
        <end position="461"/>
    </location>
</feature>
<dbReference type="EMBL" id="KV749707">
    <property type="protein sequence ID" value="OCL08143.1"/>
    <property type="molecule type" value="Genomic_DNA"/>
</dbReference>
<evidence type="ECO:0000313" key="8">
    <source>
        <dbReference type="Proteomes" id="UP000250140"/>
    </source>
</evidence>
<dbReference type="Proteomes" id="UP000250140">
    <property type="component" value="Unassembled WGS sequence"/>
</dbReference>
<evidence type="ECO:0000256" key="2">
    <source>
        <dbReference type="ARBA" id="ARBA00022448"/>
    </source>
</evidence>
<feature type="transmembrane region" description="Helical" evidence="6">
    <location>
        <begin position="202"/>
        <end position="219"/>
    </location>
</feature>
<keyword evidence="3 6" id="KW-0812">Transmembrane</keyword>
<keyword evidence="4 6" id="KW-1133">Transmembrane helix</keyword>
<dbReference type="GO" id="GO:0016020">
    <property type="term" value="C:membrane"/>
    <property type="evidence" value="ECO:0007669"/>
    <property type="project" value="UniProtKB-SubCell"/>
</dbReference>
<reference evidence="7 8" key="1">
    <citation type="journal article" date="2016" name="Nat. Commun.">
        <title>Ectomycorrhizal ecology is imprinted in the genome of the dominant symbiotic fungus Cenococcum geophilum.</title>
        <authorList>
            <consortium name="DOE Joint Genome Institute"/>
            <person name="Peter M."/>
            <person name="Kohler A."/>
            <person name="Ohm R.A."/>
            <person name="Kuo A."/>
            <person name="Krutzmann J."/>
            <person name="Morin E."/>
            <person name="Arend M."/>
            <person name="Barry K.W."/>
            <person name="Binder M."/>
            <person name="Choi C."/>
            <person name="Clum A."/>
            <person name="Copeland A."/>
            <person name="Grisel N."/>
            <person name="Haridas S."/>
            <person name="Kipfer T."/>
            <person name="LaButti K."/>
            <person name="Lindquist E."/>
            <person name="Lipzen A."/>
            <person name="Maire R."/>
            <person name="Meier B."/>
            <person name="Mihaltcheva S."/>
            <person name="Molinier V."/>
            <person name="Murat C."/>
            <person name="Poggeler S."/>
            <person name="Quandt C.A."/>
            <person name="Sperisen C."/>
            <person name="Tritt A."/>
            <person name="Tisserant E."/>
            <person name="Crous P.W."/>
            <person name="Henrissat B."/>
            <person name="Nehls U."/>
            <person name="Egli S."/>
            <person name="Spatafora J.W."/>
            <person name="Grigoriev I.V."/>
            <person name="Martin F.M."/>
        </authorList>
    </citation>
    <scope>NUCLEOTIDE SEQUENCE [LARGE SCALE GENOMIC DNA]</scope>
    <source>
        <strain evidence="7 8">CBS 207.34</strain>
    </source>
</reference>
<dbReference type="PIRSF" id="PIRSF006060">
    <property type="entry name" value="AA_transporter"/>
    <property type="match status" value="1"/>
</dbReference>
<evidence type="ECO:0000256" key="5">
    <source>
        <dbReference type="ARBA" id="ARBA00023136"/>
    </source>
</evidence>
<comment type="subcellular location">
    <subcellularLocation>
        <location evidence="1">Membrane</location>
        <topology evidence="1">Multi-pass membrane protein</topology>
    </subcellularLocation>
</comment>